<dbReference type="EMBL" id="CP000473">
    <property type="protein sequence ID" value="ABJ85544.1"/>
    <property type="molecule type" value="Genomic_DNA"/>
</dbReference>
<dbReference type="InterPro" id="IPR029062">
    <property type="entry name" value="Class_I_gatase-like"/>
</dbReference>
<dbReference type="eggNOG" id="COG0518">
    <property type="taxonomic scope" value="Bacteria"/>
</dbReference>
<dbReference type="AlphaFoldDB" id="Q01XS1"/>
<dbReference type="InterPro" id="IPR044992">
    <property type="entry name" value="ChyE-like"/>
</dbReference>
<dbReference type="Pfam" id="PF00117">
    <property type="entry name" value="GATase"/>
    <property type="match status" value="1"/>
</dbReference>
<dbReference type="Gene3D" id="3.40.50.880">
    <property type="match status" value="1"/>
</dbReference>
<organism evidence="2">
    <name type="scientific">Solibacter usitatus (strain Ellin6076)</name>
    <dbReference type="NCBI Taxonomy" id="234267"/>
    <lineage>
        <taxon>Bacteria</taxon>
        <taxon>Pseudomonadati</taxon>
        <taxon>Acidobacteriota</taxon>
        <taxon>Terriglobia</taxon>
        <taxon>Bryobacterales</taxon>
        <taxon>Solibacteraceae</taxon>
        <taxon>Candidatus Solibacter</taxon>
    </lineage>
</organism>
<dbReference type="GO" id="GO:0016740">
    <property type="term" value="F:transferase activity"/>
    <property type="evidence" value="ECO:0007669"/>
    <property type="project" value="UniProtKB-KW"/>
</dbReference>
<dbReference type="PANTHER" id="PTHR42695:SF5">
    <property type="entry name" value="GLUTAMINE AMIDOTRANSFERASE YLR126C-RELATED"/>
    <property type="match status" value="1"/>
</dbReference>
<dbReference type="CDD" id="cd01741">
    <property type="entry name" value="GATase1_1"/>
    <property type="match status" value="1"/>
</dbReference>
<keyword evidence="2" id="KW-0315">Glutamine amidotransferase</keyword>
<feature type="domain" description="Glutamine amidotransferase" evidence="1">
    <location>
        <begin position="18"/>
        <end position="179"/>
    </location>
</feature>
<dbReference type="FunFam" id="3.40.50.880:FF:000033">
    <property type="entry name" value="Glutamine amidotransferase class-I"/>
    <property type="match status" value="1"/>
</dbReference>
<dbReference type="HOGENOM" id="CLU_054974_3_1_0"/>
<protein>
    <submittedName>
        <fullName evidence="2">Glutamine amidotransferase class-I</fullName>
    </submittedName>
</protein>
<dbReference type="PROSITE" id="PS51273">
    <property type="entry name" value="GATASE_TYPE_1"/>
    <property type="match status" value="1"/>
</dbReference>
<dbReference type="SUPFAM" id="SSF52317">
    <property type="entry name" value="Class I glutamine amidotransferase-like"/>
    <property type="match status" value="1"/>
</dbReference>
<accession>Q01XS1</accession>
<sequence length="238" mass="26607">MRVLAFRHVPFEGLGLLEAALRERCVAIDYVDAYQAKAIIPAAEAYTALVFLGGPMSVNDDLDYLRREMEIIRQAAARRQPVLGICLGAQLIAKAMGARVQPNPKKEIGWFEVEFTDAAARDALFAGFSKETVFHWHGETFDLPEGAELLASSRDCKHQAYRLGSHLYGFQFHLEVTPSMVADWYSQDQNCGDVRELTDPIDPMANSSRMAELARVVFGRWCDSLRPEVTTQAQLAIL</sequence>
<dbReference type="STRING" id="234267.Acid_4585"/>
<dbReference type="InterPro" id="IPR017926">
    <property type="entry name" value="GATASE"/>
</dbReference>
<evidence type="ECO:0000259" key="1">
    <source>
        <dbReference type="Pfam" id="PF00117"/>
    </source>
</evidence>
<name>Q01XS1_SOLUE</name>
<dbReference type="GO" id="GO:0005829">
    <property type="term" value="C:cytosol"/>
    <property type="evidence" value="ECO:0007669"/>
    <property type="project" value="TreeGrafter"/>
</dbReference>
<dbReference type="OrthoDB" id="9813383at2"/>
<evidence type="ECO:0000313" key="2">
    <source>
        <dbReference type="EMBL" id="ABJ85544.1"/>
    </source>
</evidence>
<reference evidence="2" key="1">
    <citation type="submission" date="2006-10" db="EMBL/GenBank/DDBJ databases">
        <title>Complete sequence of Solibacter usitatus Ellin6076.</title>
        <authorList>
            <consortium name="US DOE Joint Genome Institute"/>
            <person name="Copeland A."/>
            <person name="Lucas S."/>
            <person name="Lapidus A."/>
            <person name="Barry K."/>
            <person name="Detter J.C."/>
            <person name="Glavina del Rio T."/>
            <person name="Hammon N."/>
            <person name="Israni S."/>
            <person name="Dalin E."/>
            <person name="Tice H."/>
            <person name="Pitluck S."/>
            <person name="Thompson L.S."/>
            <person name="Brettin T."/>
            <person name="Bruce D."/>
            <person name="Han C."/>
            <person name="Tapia R."/>
            <person name="Gilna P."/>
            <person name="Schmutz J."/>
            <person name="Larimer F."/>
            <person name="Land M."/>
            <person name="Hauser L."/>
            <person name="Kyrpides N."/>
            <person name="Mikhailova N."/>
            <person name="Janssen P.H."/>
            <person name="Kuske C.R."/>
            <person name="Richardson P."/>
        </authorList>
    </citation>
    <scope>NUCLEOTIDE SEQUENCE</scope>
    <source>
        <strain evidence="2">Ellin6076</strain>
    </source>
</reference>
<dbReference type="KEGG" id="sus:Acid_4585"/>
<dbReference type="InParanoid" id="Q01XS1"/>
<gene>
    <name evidence="2" type="ordered locus">Acid_4585</name>
</gene>
<keyword evidence="2" id="KW-0808">Transferase</keyword>
<dbReference type="PANTHER" id="PTHR42695">
    <property type="entry name" value="GLUTAMINE AMIDOTRANSFERASE YLR126C-RELATED"/>
    <property type="match status" value="1"/>
</dbReference>
<proteinExistence type="predicted"/>